<comment type="caution">
    <text evidence="2">The sequence shown here is derived from an EMBL/GenBank/DDBJ whole genome shotgun (WGS) entry which is preliminary data.</text>
</comment>
<accession>A0ABU8N784</accession>
<dbReference type="RefSeq" id="WP_337714734.1">
    <property type="nucleotide sequence ID" value="NZ_JBBEGL010000004.1"/>
</dbReference>
<dbReference type="Proteomes" id="UP001370100">
    <property type="component" value="Unassembled WGS sequence"/>
</dbReference>
<keyword evidence="3" id="KW-1185">Reference proteome</keyword>
<feature type="compositionally biased region" description="Polar residues" evidence="1">
    <location>
        <begin position="45"/>
        <end position="60"/>
    </location>
</feature>
<reference evidence="2 3" key="1">
    <citation type="submission" date="2024-03" db="EMBL/GenBank/DDBJ databases">
        <title>Actinomycetospora sp. OC33-EN06, a novel actinomycete isolated from wild orchid (Aerides multiflora).</title>
        <authorList>
            <person name="Suriyachadkun C."/>
        </authorList>
    </citation>
    <scope>NUCLEOTIDE SEQUENCE [LARGE SCALE GENOMIC DNA]</scope>
    <source>
        <strain evidence="2 3">OC33-EN06</strain>
    </source>
</reference>
<feature type="region of interest" description="Disordered" evidence="1">
    <location>
        <begin position="1"/>
        <end position="21"/>
    </location>
</feature>
<gene>
    <name evidence="2" type="ORF">WCD41_17470</name>
</gene>
<evidence type="ECO:0000313" key="2">
    <source>
        <dbReference type="EMBL" id="MEJ2888257.1"/>
    </source>
</evidence>
<organism evidence="2 3">
    <name type="scientific">Actinomycetospora aeridis</name>
    <dbReference type="NCBI Taxonomy" id="3129231"/>
    <lineage>
        <taxon>Bacteria</taxon>
        <taxon>Bacillati</taxon>
        <taxon>Actinomycetota</taxon>
        <taxon>Actinomycetes</taxon>
        <taxon>Pseudonocardiales</taxon>
        <taxon>Pseudonocardiaceae</taxon>
        <taxon>Actinomycetospora</taxon>
    </lineage>
</organism>
<sequence length="87" mass="9374">MSPTNTSDITEGPVAPEAPVDGAIAPELLRLIQRVAHREHLLDGTAQSRGQSRVRTTADSSTRRRPAIGSARTRATRGTTARKVTWS</sequence>
<feature type="compositionally biased region" description="Low complexity" evidence="1">
    <location>
        <begin position="71"/>
        <end position="87"/>
    </location>
</feature>
<protein>
    <submittedName>
        <fullName evidence="2">Uncharacterized protein</fullName>
    </submittedName>
</protein>
<evidence type="ECO:0000313" key="3">
    <source>
        <dbReference type="Proteomes" id="UP001370100"/>
    </source>
</evidence>
<proteinExistence type="predicted"/>
<evidence type="ECO:0000256" key="1">
    <source>
        <dbReference type="SAM" id="MobiDB-lite"/>
    </source>
</evidence>
<name>A0ABU8N784_9PSEU</name>
<feature type="region of interest" description="Disordered" evidence="1">
    <location>
        <begin position="41"/>
        <end position="87"/>
    </location>
</feature>
<dbReference type="EMBL" id="JBBEGL010000004">
    <property type="protein sequence ID" value="MEJ2888257.1"/>
    <property type="molecule type" value="Genomic_DNA"/>
</dbReference>